<keyword evidence="3" id="KW-1185">Reference proteome</keyword>
<evidence type="ECO:0000313" key="2">
    <source>
        <dbReference type="EMBL" id="RXN32188.1"/>
    </source>
</evidence>
<dbReference type="Gene3D" id="2.60.120.920">
    <property type="match status" value="1"/>
</dbReference>
<keyword evidence="2" id="KW-0436">Ligase</keyword>
<organism evidence="2 3">
    <name type="scientific">Labeo rohita</name>
    <name type="common">Indian major carp</name>
    <name type="synonym">Cyprinus rohita</name>
    <dbReference type="NCBI Taxonomy" id="84645"/>
    <lineage>
        <taxon>Eukaryota</taxon>
        <taxon>Metazoa</taxon>
        <taxon>Chordata</taxon>
        <taxon>Craniata</taxon>
        <taxon>Vertebrata</taxon>
        <taxon>Euteleostomi</taxon>
        <taxon>Actinopterygii</taxon>
        <taxon>Neopterygii</taxon>
        <taxon>Teleostei</taxon>
        <taxon>Ostariophysi</taxon>
        <taxon>Cypriniformes</taxon>
        <taxon>Cyprinidae</taxon>
        <taxon>Labeoninae</taxon>
        <taxon>Labeonini</taxon>
        <taxon>Labeo</taxon>
    </lineage>
</organism>
<dbReference type="InterPro" id="IPR013320">
    <property type="entry name" value="ConA-like_dom_sf"/>
</dbReference>
<sequence>MTSLQNQLVQTHTDVQQMIQNRMKKIKEIQHSVEERKMFSSLCSRPHAKNWTEISVDSDVNVLPMNRALRQFKKTLAETLDEKLNEFALKYVQKFAGVVRESINRKEATDQEESDLLMGPDDGYWTVILRNENQYKACESPSVSLSLKVKPEIVGVFVDYEEGLVSFHDVGSRSRIYSFTGQTFTDKLYPYFSPGLNDKERDFLSLAMRSRQGSWFYQGKHRKEIFSFNHDAERMGKLVLSRKMPKI</sequence>
<feature type="domain" description="B30.2/SPRY" evidence="1">
    <location>
        <begin position="1"/>
        <end position="210"/>
    </location>
</feature>
<proteinExistence type="predicted"/>
<dbReference type="SMART" id="SM00449">
    <property type="entry name" value="SPRY"/>
    <property type="match status" value="1"/>
</dbReference>
<dbReference type="EMBL" id="QBIY01011412">
    <property type="protein sequence ID" value="RXN32188.1"/>
    <property type="molecule type" value="Genomic_DNA"/>
</dbReference>
<dbReference type="PANTHER" id="PTHR24103">
    <property type="entry name" value="E3 UBIQUITIN-PROTEIN LIGASE TRIM"/>
    <property type="match status" value="1"/>
</dbReference>
<evidence type="ECO:0000259" key="1">
    <source>
        <dbReference type="PROSITE" id="PS50188"/>
    </source>
</evidence>
<dbReference type="Proteomes" id="UP000290572">
    <property type="component" value="Unassembled WGS sequence"/>
</dbReference>
<reference evidence="2 3" key="1">
    <citation type="submission" date="2018-03" db="EMBL/GenBank/DDBJ databases">
        <title>Draft genome sequence of Rohu Carp (Labeo rohita).</title>
        <authorList>
            <person name="Das P."/>
            <person name="Kushwaha B."/>
            <person name="Joshi C.G."/>
            <person name="Kumar D."/>
            <person name="Nagpure N.S."/>
            <person name="Sahoo L."/>
            <person name="Das S.P."/>
            <person name="Bit A."/>
            <person name="Patnaik S."/>
            <person name="Meher P.K."/>
            <person name="Jayasankar P."/>
            <person name="Koringa P.G."/>
            <person name="Patel N.V."/>
            <person name="Hinsu A.T."/>
            <person name="Kumar R."/>
            <person name="Pandey M."/>
            <person name="Agarwal S."/>
            <person name="Srivastava S."/>
            <person name="Singh M."/>
            <person name="Iquebal M.A."/>
            <person name="Jaiswal S."/>
            <person name="Angadi U.B."/>
            <person name="Kumar N."/>
            <person name="Raza M."/>
            <person name="Shah T.M."/>
            <person name="Rai A."/>
            <person name="Jena J.K."/>
        </authorList>
    </citation>
    <scope>NUCLEOTIDE SEQUENCE [LARGE SCALE GENOMIC DNA]</scope>
    <source>
        <strain evidence="2">DASCIFA01</strain>
        <tissue evidence="2">Testis</tissue>
    </source>
</reference>
<dbReference type="InterPro" id="IPR001870">
    <property type="entry name" value="B30.2/SPRY"/>
</dbReference>
<dbReference type="Pfam" id="PF00622">
    <property type="entry name" value="SPRY"/>
    <property type="match status" value="1"/>
</dbReference>
<name>A0A498NK06_LABRO</name>
<dbReference type="InterPro" id="IPR043136">
    <property type="entry name" value="B30.2/SPRY_sf"/>
</dbReference>
<dbReference type="SUPFAM" id="SSF49899">
    <property type="entry name" value="Concanavalin A-like lectins/glucanases"/>
    <property type="match status" value="1"/>
</dbReference>
<dbReference type="AlphaFoldDB" id="A0A498NK06"/>
<dbReference type="STRING" id="84645.A0A498NK06"/>
<accession>A0A498NK06</accession>
<protein>
    <submittedName>
        <fullName evidence="2">E3 ubiquitin-ligase TRIM39-like protein</fullName>
    </submittedName>
</protein>
<dbReference type="InterPro" id="IPR003877">
    <property type="entry name" value="SPRY_dom"/>
</dbReference>
<dbReference type="InterPro" id="IPR050143">
    <property type="entry name" value="TRIM/RBCC"/>
</dbReference>
<comment type="caution">
    <text evidence="2">The sequence shown here is derived from an EMBL/GenBank/DDBJ whole genome shotgun (WGS) entry which is preliminary data.</text>
</comment>
<evidence type="ECO:0000313" key="3">
    <source>
        <dbReference type="Proteomes" id="UP000290572"/>
    </source>
</evidence>
<dbReference type="GO" id="GO:0016874">
    <property type="term" value="F:ligase activity"/>
    <property type="evidence" value="ECO:0007669"/>
    <property type="project" value="UniProtKB-KW"/>
</dbReference>
<dbReference type="PROSITE" id="PS50188">
    <property type="entry name" value="B302_SPRY"/>
    <property type="match status" value="1"/>
</dbReference>
<gene>
    <name evidence="2" type="ORF">ROHU_004695</name>
</gene>